<keyword evidence="2" id="KW-1185">Reference proteome</keyword>
<dbReference type="Proteomes" id="UP001230496">
    <property type="component" value="Chromosome"/>
</dbReference>
<sequence length="295" mass="33622">MINLNKLTGFLCIAIPLLFFACERPLDYDFEVEEIKPVLFVSLNNNGVSYARLTYSALIKGEFKTNRAIEDADIQLHDTDGHLTSFIEEGEGNYSLEYDFEISNSYLIKVNTPYGEVESDLVYFYKAPQVNSITLSNYTKSDPPQSNDAWLLNLNLFIDEEIPYYSFRVKGIIDGEPTEELSSAWSIQSDETDGPCTLAYQFTNECYKNQSVDYPLRVAKYTSNFPIEAENIYEGYIVEMISINESGYEAGFYNFEYEFIDLVFSEPAPHYSNVNGGYGVVEAINITRNTVMVED</sequence>
<organism evidence="1 2">
    <name type="scientific">Marivirga salinarum</name>
    <dbReference type="NCBI Taxonomy" id="3059078"/>
    <lineage>
        <taxon>Bacteria</taxon>
        <taxon>Pseudomonadati</taxon>
        <taxon>Bacteroidota</taxon>
        <taxon>Cytophagia</taxon>
        <taxon>Cytophagales</taxon>
        <taxon>Marivirgaceae</taxon>
        <taxon>Marivirga</taxon>
    </lineage>
</organism>
<dbReference type="RefSeq" id="WP_308348500.1">
    <property type="nucleotide sequence ID" value="NZ_CP129971.1"/>
</dbReference>
<name>A0AA51ND30_9BACT</name>
<evidence type="ECO:0000313" key="1">
    <source>
        <dbReference type="EMBL" id="WMN11380.1"/>
    </source>
</evidence>
<dbReference type="AlphaFoldDB" id="A0AA51ND30"/>
<evidence type="ECO:0000313" key="2">
    <source>
        <dbReference type="Proteomes" id="UP001230496"/>
    </source>
</evidence>
<dbReference type="KEGG" id="msaa:QYS49_38180"/>
<gene>
    <name evidence="1" type="ORF">QYS49_38180</name>
</gene>
<proteinExistence type="predicted"/>
<reference evidence="1 2" key="1">
    <citation type="submission" date="2023-08" db="EMBL/GenBank/DDBJ databases">
        <title>Comparative genomics and taxonomic characterization of three novel marine species of genus Marivirga.</title>
        <authorList>
            <person name="Muhammad N."/>
            <person name="Kim S.-G."/>
        </authorList>
    </citation>
    <scope>NUCLEOTIDE SEQUENCE [LARGE SCALE GENOMIC DNA]</scope>
    <source>
        <strain evidence="1 2">BDSF4-3</strain>
    </source>
</reference>
<accession>A0AA51ND30</accession>
<dbReference type="PROSITE" id="PS51257">
    <property type="entry name" value="PROKAR_LIPOPROTEIN"/>
    <property type="match status" value="1"/>
</dbReference>
<dbReference type="InterPro" id="IPR025345">
    <property type="entry name" value="DUF4249"/>
</dbReference>
<dbReference type="EMBL" id="CP129971">
    <property type="protein sequence ID" value="WMN11380.1"/>
    <property type="molecule type" value="Genomic_DNA"/>
</dbReference>
<dbReference type="Pfam" id="PF14054">
    <property type="entry name" value="DUF4249"/>
    <property type="match status" value="1"/>
</dbReference>
<protein>
    <submittedName>
        <fullName evidence="1">DUF4249 family protein</fullName>
    </submittedName>
</protein>